<dbReference type="OrthoDB" id="5319015at2759"/>
<feature type="domain" description="Mmc1 C-terminal" evidence="1">
    <location>
        <begin position="315"/>
        <end position="483"/>
    </location>
</feature>
<evidence type="ECO:0000313" key="2">
    <source>
        <dbReference type="CGD" id="CAL0000165086"/>
    </source>
</evidence>
<protein>
    <recommendedName>
        <fullName evidence="1">Mmc1 C-terminal domain-containing protein</fullName>
    </recommendedName>
</protein>
<dbReference type="RefSeq" id="XP_002418034.1">
    <property type="nucleotide sequence ID" value="XM_002417989.1"/>
</dbReference>
<accession>B9WAB4</accession>
<dbReference type="EMBL" id="FM992689">
    <property type="protein sequence ID" value="CAX43333.1"/>
    <property type="molecule type" value="Genomic_DNA"/>
</dbReference>
<reference evidence="3 4" key="1">
    <citation type="journal article" date="2009" name="Genome Res.">
        <title>Comparative genomics of the fungal pathogens Candida dubliniensis and Candida albicans.</title>
        <authorList>
            <person name="Jackson A.P."/>
            <person name="Gamble J.A."/>
            <person name="Yeomans T."/>
            <person name="Moran G.P."/>
            <person name="Saunders D."/>
            <person name="Harris D."/>
            <person name="Aslett M."/>
            <person name="Barrell J.F."/>
            <person name="Butler G."/>
            <person name="Citiulo F."/>
            <person name="Coleman D.C."/>
            <person name="de Groot P.W.J."/>
            <person name="Goodwin T.J."/>
            <person name="Quail M.A."/>
            <person name="McQuillan J."/>
            <person name="Munro C.A."/>
            <person name="Pain A."/>
            <person name="Poulter R.T."/>
            <person name="Rajandream M.A."/>
            <person name="Renauld H."/>
            <person name="Spiering M.J."/>
            <person name="Tivey A."/>
            <person name="Gow N.A.R."/>
            <person name="Barrell B."/>
            <person name="Sullivan D.J."/>
            <person name="Berriman M."/>
        </authorList>
    </citation>
    <scope>NUCLEOTIDE SEQUENCE [LARGE SCALE GENOMIC DNA]</scope>
    <source>
        <strain evidence="4">CD36 / ATCC MYA-646 / CBS 7987 / NCPF 3949 / NRRL Y-17841</strain>
    </source>
</reference>
<dbReference type="VEuPathDB" id="FungiDB:CD36_15550"/>
<dbReference type="eggNOG" id="ENOG502RY8K">
    <property type="taxonomic scope" value="Eukaryota"/>
</dbReference>
<dbReference type="HOGENOM" id="CLU_517767_0_0_1"/>
<gene>
    <name evidence="2" type="ordered locus">Cd36_15550</name>
    <name evidence="3" type="ORF">CD36_15550</name>
</gene>
<name>B9WAB4_CANDC</name>
<evidence type="ECO:0000313" key="3">
    <source>
        <dbReference type="EMBL" id="CAX43333.1"/>
    </source>
</evidence>
<dbReference type="PANTHER" id="PTHR38644:SF1">
    <property type="entry name" value="EXPRESSED PROTEIN"/>
    <property type="match status" value="1"/>
</dbReference>
<dbReference type="Pfam" id="PF23868">
    <property type="entry name" value="Mmc1_C"/>
    <property type="match status" value="1"/>
</dbReference>
<dbReference type="InterPro" id="IPR056196">
    <property type="entry name" value="Mmc1_C"/>
</dbReference>
<dbReference type="KEGG" id="cdu:CD36_15550"/>
<evidence type="ECO:0000313" key="4">
    <source>
        <dbReference type="Proteomes" id="UP000002605"/>
    </source>
</evidence>
<proteinExistence type="predicted"/>
<dbReference type="PANTHER" id="PTHR38644">
    <property type="entry name" value="EXPRESSED PROTEIN"/>
    <property type="match status" value="1"/>
</dbReference>
<sequence length="532" mass="61453">MILVNPIISKCLVNTDVISKHWLKLLANRFVSTTNRNFTNNSLIYNLNNYKSSFPEDFTINEDITKYINLNKHRLETQSLKIGVIYANEETRTNSKLIEALMADPLASGNEIWFDKIVKRKSLGTFVYNETVEVDEESGEFRLPSPILSGNYRNKFQQQIESANDLIIEEVSDIANTSDYVFLINVSNELKNTDYCKDVENRILLNVLDNCEFTPHSSESTPVTFASGSHSHLIKINSQLAYNGISEFISKDVLATDTFINSMTNSNIYELYKAINWFSQTQVLQQWLLHNIKFKIKQRISTAAAPEEINDISNMEIARFTDLVNTELQDEFKPKTTSFFRKNLIWWKLYYKNDNVEYDIKDFFMNHFMNKSIENYNYLKGKISSGEADVIDNPLLKLKNKVINKGVAEEIQPFVYRALATAFLYYQFPISLISFCGYQYFGYGANECVALATLGLVLGFNQVSKVWTNFTDRWLNNLFEEIRICLGKECIEDGLLKQSNLQLDKDIKITLLRQEIFNEINKDPIDGTNKNK</sequence>
<keyword evidence="4" id="KW-1185">Reference proteome</keyword>
<dbReference type="CGD" id="CAL0000165086">
    <property type="gene designation" value="Cd36_15550"/>
</dbReference>
<organism evidence="3 4">
    <name type="scientific">Candida dubliniensis (strain CD36 / ATCC MYA-646 / CBS 7987 / NCPF 3949 / NRRL Y-17841)</name>
    <name type="common">Yeast</name>
    <dbReference type="NCBI Taxonomy" id="573826"/>
    <lineage>
        <taxon>Eukaryota</taxon>
        <taxon>Fungi</taxon>
        <taxon>Dikarya</taxon>
        <taxon>Ascomycota</taxon>
        <taxon>Saccharomycotina</taxon>
        <taxon>Pichiomycetes</taxon>
        <taxon>Debaryomycetaceae</taxon>
        <taxon>Candida/Lodderomyces clade</taxon>
        <taxon>Candida</taxon>
    </lineage>
</organism>
<dbReference type="AlphaFoldDB" id="B9WAB4"/>
<evidence type="ECO:0000259" key="1">
    <source>
        <dbReference type="Pfam" id="PF23868"/>
    </source>
</evidence>
<dbReference type="GeneID" id="8045611"/>
<dbReference type="Proteomes" id="UP000002605">
    <property type="component" value="Chromosome 2"/>
</dbReference>